<dbReference type="OrthoDB" id="9809788at2"/>
<proteinExistence type="predicted"/>
<protein>
    <submittedName>
        <fullName evidence="2">Extensin-like protein</fullName>
    </submittedName>
</protein>
<dbReference type="EMBL" id="AEWJ01000065">
    <property type="protein sequence ID" value="EGD57524.1"/>
    <property type="molecule type" value="Genomic_DNA"/>
</dbReference>
<reference evidence="2 3" key="1">
    <citation type="journal article" date="2012" name="J. Bacteriol.">
        <title>Draft Genome Sequence of Novosphingobium nitrogenifigens Y88T.</title>
        <authorList>
            <person name="Strabala T.J."/>
            <person name="Macdonald L."/>
            <person name="Liu V."/>
            <person name="Smit A.M."/>
        </authorList>
    </citation>
    <scope>NUCLEOTIDE SEQUENCE [LARGE SCALE GENOMIC DNA]</scope>
    <source>
        <strain evidence="2 3">DSM 19370</strain>
    </source>
</reference>
<evidence type="ECO:0000313" key="3">
    <source>
        <dbReference type="Proteomes" id="UP000004728"/>
    </source>
</evidence>
<dbReference type="AlphaFoldDB" id="F1ZCY9"/>
<accession>F1ZCY9</accession>
<name>F1ZCY9_9SPHN</name>
<evidence type="ECO:0000313" key="2">
    <source>
        <dbReference type="EMBL" id="EGD57524.1"/>
    </source>
</evidence>
<evidence type="ECO:0000259" key="1">
    <source>
        <dbReference type="Pfam" id="PF06904"/>
    </source>
</evidence>
<comment type="caution">
    <text evidence="2">The sequence shown here is derived from an EMBL/GenBank/DDBJ whole genome shotgun (WGS) entry which is preliminary data.</text>
</comment>
<dbReference type="eggNOG" id="COG3921">
    <property type="taxonomic scope" value="Bacteria"/>
</dbReference>
<sequence>MLVQQVFTIIGDALIMARRIAPLRLVPVSGLALCLAGCIGGSPTEHRAPQRATMDRLAPAPSSRQCLAELGQSQANFTTLPDQYYGAGCSTVNTVRLSWLRSDDAHLQLANLGPVTCPLAEALQGWARYGVDRAARLAMGSPLQRIETFGSYNCRNIAGSDHRSAHATANAIDIAGFILADGRHVSIKGDWNEGSPATRNFLHIIRASACKRFSVVLSPDYNPAHRDHFHLEVGAPHTVCH</sequence>
<feature type="domain" description="Extensin-like C-terminal" evidence="1">
    <location>
        <begin position="65"/>
        <end position="240"/>
    </location>
</feature>
<dbReference type="STRING" id="983920.Y88_3834"/>
<dbReference type="Pfam" id="PF06904">
    <property type="entry name" value="Extensin-like_C"/>
    <property type="match status" value="1"/>
</dbReference>
<dbReference type="InterPro" id="IPR009683">
    <property type="entry name" value="Extensin-like_C"/>
</dbReference>
<dbReference type="HOGENOM" id="CLU_043272_2_1_5"/>
<keyword evidence="3" id="KW-1185">Reference proteome</keyword>
<dbReference type="Proteomes" id="UP000004728">
    <property type="component" value="Unassembled WGS sequence"/>
</dbReference>
<organism evidence="2 3">
    <name type="scientific">Novosphingobium nitrogenifigens DSM 19370</name>
    <dbReference type="NCBI Taxonomy" id="983920"/>
    <lineage>
        <taxon>Bacteria</taxon>
        <taxon>Pseudomonadati</taxon>
        <taxon>Pseudomonadota</taxon>
        <taxon>Alphaproteobacteria</taxon>
        <taxon>Sphingomonadales</taxon>
        <taxon>Sphingomonadaceae</taxon>
        <taxon>Novosphingobium</taxon>
    </lineage>
</organism>
<dbReference type="InParanoid" id="F1ZCY9"/>
<gene>
    <name evidence="2" type="ORF">Y88_3834</name>
</gene>